<evidence type="ECO:0000256" key="1">
    <source>
        <dbReference type="ARBA" id="ARBA00022793"/>
    </source>
</evidence>
<keyword evidence="2 3" id="KW-0456">Lyase</keyword>
<feature type="domain" description="Antitoxin FitA-like ribbon-helix-helix" evidence="8">
    <location>
        <begin position="2"/>
        <end position="40"/>
    </location>
</feature>
<keyword evidence="3" id="KW-0460">Magnesium</keyword>
<evidence type="ECO:0000313" key="9">
    <source>
        <dbReference type="EMBL" id="MFC3325435.1"/>
    </source>
</evidence>
<dbReference type="Pfam" id="PF04127">
    <property type="entry name" value="DFP"/>
    <property type="match status" value="1"/>
</dbReference>
<keyword evidence="3 4" id="KW-0285">Flavoprotein</keyword>
<evidence type="ECO:0000256" key="4">
    <source>
        <dbReference type="RuleBase" id="RU364078"/>
    </source>
</evidence>
<feature type="binding site" evidence="3">
    <location>
        <position position="371"/>
    </location>
    <ligand>
        <name>CTP</name>
        <dbReference type="ChEBI" id="CHEBI:37563"/>
    </ligand>
</feature>
<dbReference type="SUPFAM" id="SSF47598">
    <property type="entry name" value="Ribbon-helix-helix"/>
    <property type="match status" value="1"/>
</dbReference>
<organism evidence="9 10">
    <name type="scientific">Mesorhizobium cantuariense</name>
    <dbReference type="NCBI Taxonomy" id="1300275"/>
    <lineage>
        <taxon>Bacteria</taxon>
        <taxon>Pseudomonadati</taxon>
        <taxon>Pseudomonadota</taxon>
        <taxon>Alphaproteobacteria</taxon>
        <taxon>Hyphomicrobiales</taxon>
        <taxon>Phyllobacteriaceae</taxon>
        <taxon>Mesorhizobium</taxon>
    </lineage>
</organism>
<dbReference type="InterPro" id="IPR053853">
    <property type="entry name" value="FitA-like_RHH"/>
</dbReference>
<comment type="cofactor">
    <cofactor evidence="3">
        <name>FMN</name>
        <dbReference type="ChEBI" id="CHEBI:58210"/>
    </cofactor>
    <text evidence="3">Binds 1 FMN per subunit.</text>
</comment>
<dbReference type="InterPro" id="IPR035929">
    <property type="entry name" value="CoaB-like_sf"/>
</dbReference>
<protein>
    <recommendedName>
        <fullName evidence="3">Coenzyme A biosynthesis bifunctional protein CoaBC</fullName>
    </recommendedName>
    <alternativeName>
        <fullName evidence="3">DNA/pantothenate metabolism flavoprotein</fullName>
    </alternativeName>
    <alternativeName>
        <fullName evidence="3">Phosphopantothenoylcysteine synthetase/decarboxylase</fullName>
        <shortName evidence="3">PPCS-PPCDC</shortName>
    </alternativeName>
    <domain>
        <recommendedName>
            <fullName evidence="3">Phosphopantothenoylcysteine decarboxylase</fullName>
            <shortName evidence="3">PPC decarboxylase</shortName>
            <shortName evidence="3">PPC-DC</shortName>
            <ecNumber evidence="3">4.1.1.36</ecNumber>
        </recommendedName>
        <alternativeName>
            <fullName evidence="3">CoaC</fullName>
        </alternativeName>
    </domain>
    <domain>
        <recommendedName>
            <fullName evidence="3">Phosphopantothenate--cysteine ligase</fullName>
            <ecNumber evidence="3">6.3.2.5</ecNumber>
        </recommendedName>
        <alternativeName>
            <fullName evidence="3">CoaB</fullName>
        </alternativeName>
        <alternativeName>
            <fullName evidence="3">Phosphopantothenoylcysteine synthetase</fullName>
            <shortName evidence="3">PPC synthetase</shortName>
            <shortName evidence="3">PPC-S</shortName>
        </alternativeName>
    </domain>
</protein>
<dbReference type="Gene3D" id="1.10.1220.10">
    <property type="entry name" value="Met repressor-like"/>
    <property type="match status" value="1"/>
</dbReference>
<name>A0ABV7MVR3_9HYPH</name>
<dbReference type="HAMAP" id="MF_02225">
    <property type="entry name" value="CoaBC"/>
    <property type="match status" value="1"/>
</dbReference>
<dbReference type="GO" id="GO:0004633">
    <property type="term" value="F:phosphopantothenoylcysteine decarboxylase activity"/>
    <property type="evidence" value="ECO:0007669"/>
    <property type="project" value="UniProtKB-EC"/>
</dbReference>
<dbReference type="EC" id="6.3.2.5" evidence="3"/>
<dbReference type="RefSeq" id="WP_378983208.1">
    <property type="nucleotide sequence ID" value="NZ_JBHRVD010000001.1"/>
</dbReference>
<reference evidence="10" key="1">
    <citation type="journal article" date="2019" name="Int. J. Syst. Evol. Microbiol.">
        <title>The Global Catalogue of Microorganisms (GCM) 10K type strain sequencing project: providing services to taxonomists for standard genome sequencing and annotation.</title>
        <authorList>
            <consortium name="The Broad Institute Genomics Platform"/>
            <consortium name="The Broad Institute Genome Sequencing Center for Infectious Disease"/>
            <person name="Wu L."/>
            <person name="Ma J."/>
        </authorList>
    </citation>
    <scope>NUCLEOTIDE SEQUENCE [LARGE SCALE GENOMIC DNA]</scope>
    <source>
        <strain evidence="10">ICMP 19515</strain>
    </source>
</reference>
<comment type="similarity">
    <text evidence="3 4">In the C-terminal section; belongs to the PPC synthetase family.</text>
</comment>
<feature type="binding site" evidence="3">
    <location>
        <position position="422"/>
    </location>
    <ligand>
        <name>CTP</name>
        <dbReference type="ChEBI" id="CHEBI:37563"/>
    </ligand>
</feature>
<feature type="region of interest" description="Phosphopantothenate--cysteine ligase" evidence="3">
    <location>
        <begin position="274"/>
        <end position="491"/>
    </location>
</feature>
<comment type="catalytic activity">
    <reaction evidence="3 4">
        <text>N-[(R)-4-phosphopantothenoyl]-L-cysteine + H(+) = (R)-4'-phosphopantetheine + CO2</text>
        <dbReference type="Rhea" id="RHEA:16793"/>
        <dbReference type="ChEBI" id="CHEBI:15378"/>
        <dbReference type="ChEBI" id="CHEBI:16526"/>
        <dbReference type="ChEBI" id="CHEBI:59458"/>
        <dbReference type="ChEBI" id="CHEBI:61723"/>
        <dbReference type="EC" id="4.1.1.36"/>
    </reaction>
</comment>
<dbReference type="SUPFAM" id="SSF102645">
    <property type="entry name" value="CoaB-like"/>
    <property type="match status" value="1"/>
</dbReference>
<dbReference type="InterPro" id="IPR013321">
    <property type="entry name" value="Arc_rbn_hlx_hlx"/>
</dbReference>
<dbReference type="EC" id="4.1.1.36" evidence="3"/>
<dbReference type="InterPro" id="IPR005252">
    <property type="entry name" value="CoaBC"/>
</dbReference>
<dbReference type="Pfam" id="PF02441">
    <property type="entry name" value="Flavoprotein"/>
    <property type="match status" value="1"/>
</dbReference>
<comment type="cofactor">
    <cofactor evidence="3">
        <name>Mg(2+)</name>
        <dbReference type="ChEBI" id="CHEBI:18420"/>
    </cofactor>
</comment>
<gene>
    <name evidence="3 9" type="primary">coaBC</name>
    <name evidence="9" type="ORF">ACFOJ9_27230</name>
</gene>
<dbReference type="Proteomes" id="UP001595648">
    <property type="component" value="Unassembled WGS sequence"/>
</dbReference>
<dbReference type="Pfam" id="PF22513">
    <property type="entry name" value="FitA-like_RHH"/>
    <property type="match status" value="1"/>
</dbReference>
<dbReference type="InterPro" id="IPR010985">
    <property type="entry name" value="Ribbon_hlx_hlx"/>
</dbReference>
<keyword evidence="5" id="KW-0175">Coiled coil</keyword>
<comment type="function">
    <text evidence="3">Catalyzes two sequential steps in the biosynthesis of coenzyme A. In the first step cysteine is conjugated to 4'-phosphopantothenate to form 4-phosphopantothenoylcysteine. In the second step the latter compound is decarboxylated to form 4'-phosphopantotheine.</text>
</comment>
<dbReference type="GO" id="GO:0004632">
    <property type="term" value="F:phosphopantothenate--cysteine ligase activity"/>
    <property type="evidence" value="ECO:0007669"/>
    <property type="project" value="UniProtKB-EC"/>
</dbReference>
<evidence type="ECO:0000313" key="10">
    <source>
        <dbReference type="Proteomes" id="UP001595648"/>
    </source>
</evidence>
<comment type="similarity">
    <text evidence="3 4">In the N-terminal section; belongs to the HFCD (homo-oligomeric flavin containing Cys decarboxylase) superfamily.</text>
</comment>
<dbReference type="InterPro" id="IPR036551">
    <property type="entry name" value="Flavin_trans-like"/>
</dbReference>
<keyword evidence="3 4" id="KW-0288">FMN</keyword>
<keyword evidence="10" id="KW-1185">Reference proteome</keyword>
<feature type="domain" description="Flavoprotein" evidence="6">
    <location>
        <begin position="87"/>
        <end position="259"/>
    </location>
</feature>
<accession>A0ABV7MVR3</accession>
<keyword evidence="3 4" id="KW-0436">Ligase</keyword>
<evidence type="ECO:0000259" key="6">
    <source>
        <dbReference type="Pfam" id="PF02441"/>
    </source>
</evidence>
<feature type="coiled-coil region" evidence="5">
    <location>
        <begin position="6"/>
        <end position="33"/>
    </location>
</feature>
<comment type="caution">
    <text evidence="9">The sequence shown here is derived from an EMBL/GenBank/DDBJ whole genome shotgun (WGS) entry which is preliminary data.</text>
</comment>
<comment type="pathway">
    <text evidence="3 4">Cofactor biosynthesis; coenzyme A biosynthesis; CoA from (R)-pantothenate: step 3/5.</text>
</comment>
<evidence type="ECO:0000256" key="5">
    <source>
        <dbReference type="SAM" id="Coils"/>
    </source>
</evidence>
<feature type="binding site" evidence="3">
    <location>
        <position position="426"/>
    </location>
    <ligand>
        <name>CTP</name>
        <dbReference type="ChEBI" id="CHEBI:37563"/>
    </ligand>
</feature>
<dbReference type="SUPFAM" id="SSF52507">
    <property type="entry name" value="Homo-oligomeric flavin-containing Cys decarboxylases, HFCD"/>
    <property type="match status" value="1"/>
</dbReference>
<dbReference type="Gene3D" id="3.40.50.10300">
    <property type="entry name" value="CoaB-like"/>
    <property type="match status" value="1"/>
</dbReference>
<proteinExistence type="inferred from homology"/>
<evidence type="ECO:0000256" key="3">
    <source>
        <dbReference type="HAMAP-Rule" id="MF_02225"/>
    </source>
</evidence>
<comment type="catalytic activity">
    <reaction evidence="3 4">
        <text>(R)-4'-phosphopantothenate + L-cysteine + CTP = N-[(R)-4-phosphopantothenoyl]-L-cysteine + CMP + diphosphate + H(+)</text>
        <dbReference type="Rhea" id="RHEA:19397"/>
        <dbReference type="ChEBI" id="CHEBI:10986"/>
        <dbReference type="ChEBI" id="CHEBI:15378"/>
        <dbReference type="ChEBI" id="CHEBI:33019"/>
        <dbReference type="ChEBI" id="CHEBI:35235"/>
        <dbReference type="ChEBI" id="CHEBI:37563"/>
        <dbReference type="ChEBI" id="CHEBI:59458"/>
        <dbReference type="ChEBI" id="CHEBI:60377"/>
        <dbReference type="EC" id="6.3.2.5"/>
    </reaction>
</comment>
<keyword evidence="1 3" id="KW-0210">Decarboxylase</keyword>
<keyword evidence="3" id="KW-0479">Metal-binding</keyword>
<dbReference type="InterPro" id="IPR003382">
    <property type="entry name" value="Flavoprotein"/>
</dbReference>
<feature type="binding site" evidence="3">
    <location>
        <position position="408"/>
    </location>
    <ligand>
        <name>CTP</name>
        <dbReference type="ChEBI" id="CHEBI:37563"/>
    </ligand>
</feature>
<comment type="pathway">
    <text evidence="3 4">Cofactor biosynthesis; coenzyme A biosynthesis; CoA from (R)-pantothenate: step 2/5.</text>
</comment>
<evidence type="ECO:0000259" key="8">
    <source>
        <dbReference type="Pfam" id="PF22513"/>
    </source>
</evidence>
<evidence type="ECO:0000259" key="7">
    <source>
        <dbReference type="Pfam" id="PF04127"/>
    </source>
</evidence>
<dbReference type="PANTHER" id="PTHR14359">
    <property type="entry name" value="HOMO-OLIGOMERIC FLAVIN CONTAINING CYS DECARBOXYLASE FAMILY"/>
    <property type="match status" value="1"/>
</dbReference>
<feature type="binding site" evidence="3">
    <location>
        <begin position="389"/>
        <end position="392"/>
    </location>
    <ligand>
        <name>CTP</name>
        <dbReference type="ChEBI" id="CHEBI:37563"/>
    </ligand>
</feature>
<dbReference type="InterPro" id="IPR007085">
    <property type="entry name" value="DNA/pantothenate-metab_flavo_C"/>
</dbReference>
<feature type="binding site" evidence="3">
    <location>
        <position position="361"/>
    </location>
    <ligand>
        <name>CTP</name>
        <dbReference type="ChEBI" id="CHEBI:37563"/>
    </ligand>
</feature>
<keyword evidence="3" id="KW-0511">Multifunctional enzyme</keyword>
<evidence type="ECO:0000256" key="2">
    <source>
        <dbReference type="ARBA" id="ARBA00023239"/>
    </source>
</evidence>
<feature type="region of interest" description="Phosphopantothenoylcysteine decarboxylase" evidence="3">
    <location>
        <begin position="1"/>
        <end position="273"/>
    </location>
</feature>
<dbReference type="EMBL" id="JBHRVD010000001">
    <property type="protein sequence ID" value="MFC3325435.1"/>
    <property type="molecule type" value="Genomic_DNA"/>
</dbReference>
<feature type="domain" description="DNA/pantothenate metabolism flavoprotein C-terminal" evidence="7">
    <location>
        <begin position="269"/>
        <end position="484"/>
    </location>
</feature>
<dbReference type="PANTHER" id="PTHR14359:SF6">
    <property type="entry name" value="PHOSPHOPANTOTHENOYLCYSTEINE DECARBOXYLASE"/>
    <property type="match status" value="1"/>
</dbReference>
<dbReference type="Gene3D" id="3.40.50.1950">
    <property type="entry name" value="Flavin prenyltransferase-like"/>
    <property type="match status" value="1"/>
</dbReference>
<sequence length="491" mass="52265">MASITIRNLDDEVKELLRRLAAENDRSMEEQARVMIRAAVDGQIGPVGRIDQIEKTLRELTSLHGAATPPAIAPAGKSVPRGSLSSKRILLIIGGGIAAYKALDLIRRLRERGAAVRVVMTSAAQEFVTTLSVGALSADHVFTELFDRNDEHDVGHIRLSREADLLVVAPATADLMAKLANGHANDLASTVLIATDKPVLMAPAMNPRMWAHPATRRNRTTLQKDGIAFIGPAKGEMAESNEAGEGRMAEPLEIVAAIEALFDVSPKPLSGRKIIVTSGPTHEPIDPVRYIANRSSGKQGHAIAAALARLGADVRLVSGPVGIADPAGVKTIHVERAQEMRDAVEQLLPADAAVFVAAVADWRSENSAGEKIKKVAGEGPPVLRMVENPDILAGIGHHRQRPGLVIGFAAETQNLLRNAEAKLRKKGADLIVANDVSQTSGVGPSGVMGGDRNRVRIVSKAGVEEWPEMSKDEVAARLAALIAERLKTIVV</sequence>
<comment type="function">
    <text evidence="4">Catalyzes two steps in the biosynthesis of coenzyme A. In the first step cysteine is conjugated to 4'-phosphopantothenate to form 4-phosphopantothenoylcysteine, in the latter compound is decarboxylated to form 4'-phosphopantotheine.</text>
</comment>
<comment type="caution">
    <text evidence="3">Lacks conserved residue(s) required for the propagation of feature annotation.</text>
</comment>
<dbReference type="NCBIfam" id="TIGR00521">
    <property type="entry name" value="coaBC_dfp"/>
    <property type="match status" value="1"/>
</dbReference>